<gene>
    <name evidence="3" type="ORF">E2F43_00835</name>
</gene>
<accession>A0A4R5LTX3</accession>
<dbReference type="GO" id="GO:0016491">
    <property type="term" value="F:oxidoreductase activity"/>
    <property type="evidence" value="ECO:0007669"/>
    <property type="project" value="InterPro"/>
</dbReference>
<dbReference type="PROSITE" id="PS51352">
    <property type="entry name" value="THIOREDOXIN_2"/>
    <property type="match status" value="1"/>
</dbReference>
<dbReference type="GO" id="GO:0016209">
    <property type="term" value="F:antioxidant activity"/>
    <property type="evidence" value="ECO:0007669"/>
    <property type="project" value="InterPro"/>
</dbReference>
<dbReference type="InterPro" id="IPR013766">
    <property type="entry name" value="Thioredoxin_domain"/>
</dbReference>
<evidence type="ECO:0000313" key="3">
    <source>
        <dbReference type="EMBL" id="TDG14823.1"/>
    </source>
</evidence>
<sequence length="199" mass="20880">MAGNRLQPAAQTAPGTAGVAANESGGAVPGMKHIIAALTALLLTACTDPGQTLPDNLLPSLDKNSYKGQWVVVNYWAKWCKPCIKEIPELNALDRKYDQVAVLGVNFDAARGDELQAQISQLGIEFPIILEEPSSVLGTQMPRVLPTTLILDPDGNLVATLVGPQDLESLALATGQVGMPAAGTTSEDILPAEAGERSR</sequence>
<dbReference type="Pfam" id="PF00578">
    <property type="entry name" value="AhpC-TSA"/>
    <property type="match status" value="1"/>
</dbReference>
<dbReference type="InterPro" id="IPR036249">
    <property type="entry name" value="Thioredoxin-like_sf"/>
</dbReference>
<dbReference type="PANTHER" id="PTHR42852:SF18">
    <property type="entry name" value="CHROMOSOME UNDETERMINED SCAFFOLD_47, WHOLE GENOME SHOTGUN SEQUENCE"/>
    <property type="match status" value="1"/>
</dbReference>
<dbReference type="InterPro" id="IPR050553">
    <property type="entry name" value="Thioredoxin_ResA/DsbE_sf"/>
</dbReference>
<proteinExistence type="predicted"/>
<evidence type="ECO:0000313" key="4">
    <source>
        <dbReference type="Proteomes" id="UP000295554"/>
    </source>
</evidence>
<feature type="domain" description="Thioredoxin" evidence="2">
    <location>
        <begin position="47"/>
        <end position="179"/>
    </location>
</feature>
<protein>
    <submittedName>
        <fullName evidence="3">TlpA family protein disulfide reductase</fullName>
    </submittedName>
</protein>
<dbReference type="Gene3D" id="3.40.30.10">
    <property type="entry name" value="Glutaredoxin"/>
    <property type="match status" value="1"/>
</dbReference>
<dbReference type="InterPro" id="IPR000866">
    <property type="entry name" value="AhpC/TSA"/>
</dbReference>
<dbReference type="CDD" id="cd02966">
    <property type="entry name" value="TlpA_like_family"/>
    <property type="match status" value="1"/>
</dbReference>
<evidence type="ECO:0000259" key="2">
    <source>
        <dbReference type="PROSITE" id="PS51352"/>
    </source>
</evidence>
<dbReference type="PANTHER" id="PTHR42852">
    <property type="entry name" value="THIOL:DISULFIDE INTERCHANGE PROTEIN DSBE"/>
    <property type="match status" value="1"/>
</dbReference>
<dbReference type="SUPFAM" id="SSF52833">
    <property type="entry name" value="Thioredoxin-like"/>
    <property type="match status" value="1"/>
</dbReference>
<comment type="caution">
    <text evidence="3">The sequence shown here is derived from an EMBL/GenBank/DDBJ whole genome shotgun (WGS) entry which is preliminary data.</text>
</comment>
<reference evidence="3 4" key="1">
    <citation type="submission" date="2019-03" db="EMBL/GenBank/DDBJ databases">
        <title>Seongchinamella monodicae gen. nov., sp. nov., a novel member of the Gammaproteobacteria isolated from a tidal mudflat of beach.</title>
        <authorList>
            <person name="Yang H.G."/>
            <person name="Kang J.W."/>
            <person name="Lee S.D."/>
        </authorList>
    </citation>
    <scope>NUCLEOTIDE SEQUENCE [LARGE SCALE GENOMIC DNA]</scope>
    <source>
        <strain evidence="3 4">GH4-78</strain>
    </source>
</reference>
<keyword evidence="4" id="KW-1185">Reference proteome</keyword>
<organism evidence="3 4">
    <name type="scientific">Seongchinamella unica</name>
    <dbReference type="NCBI Taxonomy" id="2547392"/>
    <lineage>
        <taxon>Bacteria</taxon>
        <taxon>Pseudomonadati</taxon>
        <taxon>Pseudomonadota</taxon>
        <taxon>Gammaproteobacteria</taxon>
        <taxon>Cellvibrionales</taxon>
        <taxon>Halieaceae</taxon>
        <taxon>Seongchinamella</taxon>
    </lineage>
</organism>
<dbReference type="Proteomes" id="UP000295554">
    <property type="component" value="Unassembled WGS sequence"/>
</dbReference>
<name>A0A4R5LTX3_9GAMM</name>
<evidence type="ECO:0000256" key="1">
    <source>
        <dbReference type="SAM" id="MobiDB-lite"/>
    </source>
</evidence>
<feature type="region of interest" description="Disordered" evidence="1">
    <location>
        <begin position="1"/>
        <end position="20"/>
    </location>
</feature>
<dbReference type="EMBL" id="SMSE01000001">
    <property type="protein sequence ID" value="TDG14823.1"/>
    <property type="molecule type" value="Genomic_DNA"/>
</dbReference>
<dbReference type="OrthoDB" id="9796554at2"/>
<dbReference type="AlphaFoldDB" id="A0A4R5LTX3"/>